<name>A0A1F5YP88_9BACT</name>
<protein>
    <recommendedName>
        <fullName evidence="3">Carbohydrate kinase PfkB domain-containing protein</fullName>
    </recommendedName>
</protein>
<proteinExistence type="predicted"/>
<dbReference type="SUPFAM" id="SSF53613">
    <property type="entry name" value="Ribokinase-like"/>
    <property type="match status" value="1"/>
</dbReference>
<dbReference type="EMBL" id="MFIX01000201">
    <property type="protein sequence ID" value="OGG01787.1"/>
    <property type="molecule type" value="Genomic_DNA"/>
</dbReference>
<organism evidence="4 5">
    <name type="scientific">Candidatus Glassbacteria bacterium RIFCSPLOWO2_12_FULL_58_11</name>
    <dbReference type="NCBI Taxonomy" id="1817867"/>
    <lineage>
        <taxon>Bacteria</taxon>
        <taxon>Candidatus Glassiibacteriota</taxon>
    </lineage>
</organism>
<evidence type="ECO:0000313" key="4">
    <source>
        <dbReference type="EMBL" id="OGG01787.1"/>
    </source>
</evidence>
<gene>
    <name evidence="4" type="ORF">A3F83_04700</name>
</gene>
<dbReference type="STRING" id="1817867.A3F83_04700"/>
<evidence type="ECO:0000256" key="1">
    <source>
        <dbReference type="ARBA" id="ARBA00022679"/>
    </source>
</evidence>
<dbReference type="InterPro" id="IPR011611">
    <property type="entry name" value="PfkB_dom"/>
</dbReference>
<dbReference type="Gene3D" id="3.40.1190.20">
    <property type="match status" value="1"/>
</dbReference>
<dbReference type="InterPro" id="IPR036412">
    <property type="entry name" value="HAD-like_sf"/>
</dbReference>
<dbReference type="AlphaFoldDB" id="A0A1F5YP88"/>
<dbReference type="PROSITE" id="PS00584">
    <property type="entry name" value="PFKB_KINASES_2"/>
    <property type="match status" value="1"/>
</dbReference>
<dbReference type="GO" id="GO:0033786">
    <property type="term" value="F:heptose-1-phosphate adenylyltransferase activity"/>
    <property type="evidence" value="ECO:0007669"/>
    <property type="project" value="TreeGrafter"/>
</dbReference>
<dbReference type="InterPro" id="IPR002173">
    <property type="entry name" value="Carboh/pur_kinase_PfkB_CS"/>
</dbReference>
<dbReference type="PANTHER" id="PTHR46969">
    <property type="entry name" value="BIFUNCTIONAL PROTEIN HLDE"/>
    <property type="match status" value="1"/>
</dbReference>
<dbReference type="Proteomes" id="UP000179129">
    <property type="component" value="Unassembled WGS sequence"/>
</dbReference>
<dbReference type="Pfam" id="PF00294">
    <property type="entry name" value="PfkB"/>
    <property type="match status" value="1"/>
</dbReference>
<evidence type="ECO:0000256" key="2">
    <source>
        <dbReference type="ARBA" id="ARBA00022777"/>
    </source>
</evidence>
<sequence length="635" mass="69018">MEELAGKIFARLPKLHIGVLGDFAVDAYWMLEDSVGEISVETGKRAMVVRSQRYSPGGAGNIMTNLAALGAGGLEAFGVVGEDVFGKLLIETLDKLGVTTGGMLIQSENWDTPVWAKPHLEGEEQRRLDFGFHNRIAEATRKKLFETLAARLPGLDVLIINQQLPNPLVTGKLIERLNKLTAEFNNKIFVVDCRDNIDLYRNAVLKIDQSSLNRRYRGVESLYPDEQVFDRQETATALEALFASRDKPVVLIRGRRGCMVYENGQCAEVPAVFITGPVDPVGAGDTMLAALTVALAAGAKIEEAAGFGNYAASVTVAKLRQTGTASPKEILERIGNSRLVYHPDLAEDPRKAQYLPGTGIEIVNPGIVRGRIRQMIFDHDGTVSTLREGWEPIMEEVMLKCIFGESFSTVSAAEFRLVQVRVKEFIDQSTGVQTIVQMQALADMVAEFGYVPAAEILDAKGYKTIFNVKLLEMVHGRLARLEAAELECADFTVKGAVGFLESLGALGMRLYLASGTDQEDVVQEAGRLGYAGCFDGGIYGSVGDITKFSKKKLISGIISEHGLEGPELCTFGDGPVEIAETRRVGGLTVGIASDEVRGWGINLAKRDRLIKAGADIIVPDFTQGQALLDYLQGKL</sequence>
<dbReference type="Gene3D" id="3.40.50.1000">
    <property type="entry name" value="HAD superfamily/HAD-like"/>
    <property type="match status" value="1"/>
</dbReference>
<keyword evidence="2" id="KW-0418">Kinase</keyword>
<accession>A0A1F5YP88</accession>
<comment type="caution">
    <text evidence="4">The sequence shown here is derived from an EMBL/GenBank/DDBJ whole genome shotgun (WGS) entry which is preliminary data.</text>
</comment>
<feature type="domain" description="Carbohydrate kinase PfkB" evidence="3">
    <location>
        <begin position="45"/>
        <end position="319"/>
    </location>
</feature>
<dbReference type="SUPFAM" id="SSF56784">
    <property type="entry name" value="HAD-like"/>
    <property type="match status" value="1"/>
</dbReference>
<reference evidence="4 5" key="1">
    <citation type="journal article" date="2016" name="Nat. Commun.">
        <title>Thousands of microbial genomes shed light on interconnected biogeochemical processes in an aquifer system.</title>
        <authorList>
            <person name="Anantharaman K."/>
            <person name="Brown C.T."/>
            <person name="Hug L.A."/>
            <person name="Sharon I."/>
            <person name="Castelle C.J."/>
            <person name="Probst A.J."/>
            <person name="Thomas B.C."/>
            <person name="Singh A."/>
            <person name="Wilkins M.J."/>
            <person name="Karaoz U."/>
            <person name="Brodie E.L."/>
            <person name="Williams K.H."/>
            <person name="Hubbard S.S."/>
            <person name="Banfield J.F."/>
        </authorList>
    </citation>
    <scope>NUCLEOTIDE SEQUENCE [LARGE SCALE GENOMIC DNA]</scope>
</reference>
<dbReference type="GO" id="GO:0005829">
    <property type="term" value="C:cytosol"/>
    <property type="evidence" value="ECO:0007669"/>
    <property type="project" value="TreeGrafter"/>
</dbReference>
<dbReference type="GO" id="GO:0033785">
    <property type="term" value="F:heptose 7-phosphate kinase activity"/>
    <property type="evidence" value="ECO:0007669"/>
    <property type="project" value="TreeGrafter"/>
</dbReference>
<dbReference type="InterPro" id="IPR023214">
    <property type="entry name" value="HAD_sf"/>
</dbReference>
<dbReference type="PANTHER" id="PTHR46969:SF1">
    <property type="entry name" value="BIFUNCTIONAL PROTEIN HLDE"/>
    <property type="match status" value="1"/>
</dbReference>
<keyword evidence="1" id="KW-0808">Transferase</keyword>
<dbReference type="InterPro" id="IPR029056">
    <property type="entry name" value="Ribokinase-like"/>
</dbReference>
<evidence type="ECO:0000259" key="3">
    <source>
        <dbReference type="Pfam" id="PF00294"/>
    </source>
</evidence>
<evidence type="ECO:0000313" key="5">
    <source>
        <dbReference type="Proteomes" id="UP000179129"/>
    </source>
</evidence>